<dbReference type="InterPro" id="IPR050335">
    <property type="entry name" value="ERT1_acuK_gluconeogen_tf"/>
</dbReference>
<dbReference type="VEuPathDB" id="FungiDB:RhiirFUN_020865"/>
<name>A0A2I1HB76_9GLOM</name>
<feature type="region of interest" description="Disordered" evidence="3">
    <location>
        <begin position="96"/>
        <end position="123"/>
    </location>
</feature>
<dbReference type="PROSITE" id="PS50048">
    <property type="entry name" value="ZN2_CY6_FUNGAL_2"/>
    <property type="match status" value="1"/>
</dbReference>
<dbReference type="InterPro" id="IPR001138">
    <property type="entry name" value="Zn2Cys6_DnaBD"/>
</dbReference>
<evidence type="ECO:0000313" key="5">
    <source>
        <dbReference type="EMBL" id="PKY56132.1"/>
    </source>
</evidence>
<evidence type="ECO:0000256" key="3">
    <source>
        <dbReference type="SAM" id="MobiDB-lite"/>
    </source>
</evidence>
<proteinExistence type="predicted"/>
<dbReference type="SMART" id="SM00066">
    <property type="entry name" value="GAL4"/>
    <property type="match status" value="1"/>
</dbReference>
<feature type="region of interest" description="Disordered" evidence="3">
    <location>
        <begin position="289"/>
        <end position="318"/>
    </location>
</feature>
<accession>A0A2I1HB76</accession>
<protein>
    <recommendedName>
        <fullName evidence="4">Zn(2)-C6 fungal-type domain-containing protein</fullName>
    </recommendedName>
</protein>
<feature type="compositionally biased region" description="Polar residues" evidence="3">
    <location>
        <begin position="304"/>
        <end position="318"/>
    </location>
</feature>
<gene>
    <name evidence="5" type="ORF">RhiirA4_506522</name>
</gene>
<comment type="caution">
    <text evidence="5">The sequence shown here is derived from an EMBL/GenBank/DDBJ whole genome shotgun (WGS) entry which is preliminary data.</text>
</comment>
<reference evidence="5 6" key="1">
    <citation type="submission" date="2015-10" db="EMBL/GenBank/DDBJ databases">
        <title>Genome analyses suggest a sexual origin of heterokaryosis in a supposedly ancient asexual fungus.</title>
        <authorList>
            <person name="Ropars J."/>
            <person name="Sedzielewska K."/>
            <person name="Noel J."/>
            <person name="Charron P."/>
            <person name="Farinelli L."/>
            <person name="Marton T."/>
            <person name="Kruger M."/>
            <person name="Pelin A."/>
            <person name="Brachmann A."/>
            <person name="Corradi N."/>
        </authorList>
    </citation>
    <scope>NUCLEOTIDE SEQUENCE [LARGE SCALE GENOMIC DNA]</scope>
    <source>
        <strain evidence="5 6">A4</strain>
    </source>
</reference>
<evidence type="ECO:0000256" key="1">
    <source>
        <dbReference type="ARBA" id="ARBA00022723"/>
    </source>
</evidence>
<dbReference type="GO" id="GO:0000981">
    <property type="term" value="F:DNA-binding transcription factor activity, RNA polymerase II-specific"/>
    <property type="evidence" value="ECO:0007669"/>
    <property type="project" value="InterPro"/>
</dbReference>
<dbReference type="VEuPathDB" id="FungiDB:FUN_019405"/>
<organism evidence="5 6">
    <name type="scientific">Rhizophagus irregularis</name>
    <dbReference type="NCBI Taxonomy" id="588596"/>
    <lineage>
        <taxon>Eukaryota</taxon>
        <taxon>Fungi</taxon>
        <taxon>Fungi incertae sedis</taxon>
        <taxon>Mucoromycota</taxon>
        <taxon>Glomeromycotina</taxon>
        <taxon>Glomeromycetes</taxon>
        <taxon>Glomerales</taxon>
        <taxon>Glomeraceae</taxon>
        <taxon>Rhizophagus</taxon>
    </lineage>
</organism>
<keyword evidence="1" id="KW-0479">Metal-binding</keyword>
<dbReference type="CDD" id="cd00067">
    <property type="entry name" value="GAL4"/>
    <property type="match status" value="1"/>
</dbReference>
<evidence type="ECO:0000259" key="4">
    <source>
        <dbReference type="PROSITE" id="PS50048"/>
    </source>
</evidence>
<sequence>MSVSSEEENNLYQQLQHQLQRIALTAPITTQGTTCIPSFAGSMPQLAPPIKTKRKQVKNACVNCQKACKRCDDGRPCQRCIKYGLTGTCKNSIRKERKKGIKRGPYKRRTQIKDQDDKYTTSTSSVSSEVFTVPASYGQIGELPVNPLPINLPSISSQIFGTQLSTLDSGEKFIIIPQSSGGTSYYVLMPVQQQNQISILPTRICASKDLTTDLDQDIQVKIESEFQSGVSDGLLLEEDSKFAVNKEENYEIIPNKEKEKKDKSNLSVLSLVCSGLLNQETDTYEQANKEMDGNSSQDEDNESLKSNISDIPVSQNLVNNEKQQVSEYNKKNQILDSVKNKIVKENLEESLKAHNTPGDSVKNTTHVEPRVYSWDYHSPSFQTPSVESPLLFSTPANTYPVAQAQYVPIKCESNIYDMKCTRQRNEEFQLLQHGDSFSQNQIPMRRQYYEISPFTPSHTNPSNAYMVQQNQTSSFYQFRGQQLPPQFTPTSLSFAFSPRISNKSTPQSQIRCYAGLSVSSNGLEDSS</sequence>
<dbReference type="PANTHER" id="PTHR47659:SF7">
    <property type="entry name" value="FUNGAL TRANSCRIPTIONAL REGULATORY PROTEIN, N-TERMINAL DOMAIN-CONTAINING PROTEIN"/>
    <property type="match status" value="1"/>
</dbReference>
<dbReference type="AlphaFoldDB" id="A0A2I1HB76"/>
<evidence type="ECO:0000313" key="6">
    <source>
        <dbReference type="Proteomes" id="UP000234323"/>
    </source>
</evidence>
<evidence type="ECO:0000256" key="2">
    <source>
        <dbReference type="ARBA" id="ARBA00023242"/>
    </source>
</evidence>
<dbReference type="Proteomes" id="UP000234323">
    <property type="component" value="Unassembled WGS sequence"/>
</dbReference>
<dbReference type="GO" id="GO:0008270">
    <property type="term" value="F:zinc ion binding"/>
    <property type="evidence" value="ECO:0007669"/>
    <property type="project" value="InterPro"/>
</dbReference>
<keyword evidence="6" id="KW-1185">Reference proteome</keyword>
<dbReference type="VEuPathDB" id="FungiDB:RhiirA1_522299"/>
<keyword evidence="2" id="KW-0539">Nucleus</keyword>
<dbReference type="PANTHER" id="PTHR47659">
    <property type="entry name" value="ZN(II)2CYS6 TRANSCRIPTION FACTOR (EUROFUNG)-RELATED"/>
    <property type="match status" value="1"/>
</dbReference>
<feature type="domain" description="Zn(2)-C6 fungal-type" evidence="4">
    <location>
        <begin position="60"/>
        <end position="91"/>
    </location>
</feature>
<feature type="compositionally biased region" description="Basic residues" evidence="3">
    <location>
        <begin position="96"/>
        <end position="110"/>
    </location>
</feature>
<dbReference type="EMBL" id="LLXI01002075">
    <property type="protein sequence ID" value="PKY56132.1"/>
    <property type="molecule type" value="Genomic_DNA"/>
</dbReference>